<reference evidence="7 9" key="1">
    <citation type="journal article" date="2012" name="Nature">
        <title>Algal genomes reveal evolutionary mosaicism and the fate of nucleomorphs.</title>
        <authorList>
            <consortium name="DOE Joint Genome Institute"/>
            <person name="Curtis B.A."/>
            <person name="Tanifuji G."/>
            <person name="Burki F."/>
            <person name="Gruber A."/>
            <person name="Irimia M."/>
            <person name="Maruyama S."/>
            <person name="Arias M.C."/>
            <person name="Ball S.G."/>
            <person name="Gile G.H."/>
            <person name="Hirakawa Y."/>
            <person name="Hopkins J.F."/>
            <person name="Kuo A."/>
            <person name="Rensing S.A."/>
            <person name="Schmutz J."/>
            <person name="Symeonidi A."/>
            <person name="Elias M."/>
            <person name="Eveleigh R.J."/>
            <person name="Herman E.K."/>
            <person name="Klute M.J."/>
            <person name="Nakayama T."/>
            <person name="Obornik M."/>
            <person name="Reyes-Prieto A."/>
            <person name="Armbrust E.V."/>
            <person name="Aves S.J."/>
            <person name="Beiko R.G."/>
            <person name="Coutinho P."/>
            <person name="Dacks J.B."/>
            <person name="Durnford D.G."/>
            <person name="Fast N.M."/>
            <person name="Green B.R."/>
            <person name="Grisdale C.J."/>
            <person name="Hempel F."/>
            <person name="Henrissat B."/>
            <person name="Hoppner M.P."/>
            <person name="Ishida K."/>
            <person name="Kim E."/>
            <person name="Koreny L."/>
            <person name="Kroth P.G."/>
            <person name="Liu Y."/>
            <person name="Malik S.B."/>
            <person name="Maier U.G."/>
            <person name="McRose D."/>
            <person name="Mock T."/>
            <person name="Neilson J.A."/>
            <person name="Onodera N.T."/>
            <person name="Poole A.M."/>
            <person name="Pritham E.J."/>
            <person name="Richards T.A."/>
            <person name="Rocap G."/>
            <person name="Roy S.W."/>
            <person name="Sarai C."/>
            <person name="Schaack S."/>
            <person name="Shirato S."/>
            <person name="Slamovits C.H."/>
            <person name="Spencer D.F."/>
            <person name="Suzuki S."/>
            <person name="Worden A.Z."/>
            <person name="Zauner S."/>
            <person name="Barry K."/>
            <person name="Bell C."/>
            <person name="Bharti A.K."/>
            <person name="Crow J.A."/>
            <person name="Grimwood J."/>
            <person name="Kramer R."/>
            <person name="Lindquist E."/>
            <person name="Lucas S."/>
            <person name="Salamov A."/>
            <person name="McFadden G.I."/>
            <person name="Lane C.E."/>
            <person name="Keeling P.J."/>
            <person name="Gray M.W."/>
            <person name="Grigoriev I.V."/>
            <person name="Archibald J.M."/>
        </authorList>
    </citation>
    <scope>NUCLEOTIDE SEQUENCE</scope>
    <source>
        <strain evidence="7 9">CCMP2712</strain>
    </source>
</reference>
<organism evidence="7">
    <name type="scientific">Guillardia theta (strain CCMP2712)</name>
    <name type="common">Cryptophyte</name>
    <dbReference type="NCBI Taxonomy" id="905079"/>
    <lineage>
        <taxon>Eukaryota</taxon>
        <taxon>Cryptophyceae</taxon>
        <taxon>Pyrenomonadales</taxon>
        <taxon>Geminigeraceae</taxon>
        <taxon>Guillardia</taxon>
    </lineage>
</organism>
<evidence type="ECO:0000313" key="7">
    <source>
        <dbReference type="EMBL" id="EKX54067.1"/>
    </source>
</evidence>
<evidence type="ECO:0000256" key="2">
    <source>
        <dbReference type="ARBA" id="ARBA00004245"/>
    </source>
</evidence>
<proteinExistence type="predicted"/>
<dbReference type="AlphaFoldDB" id="L1K0B1"/>
<dbReference type="RefSeq" id="XP_005841047.1">
    <property type="nucleotide sequence ID" value="XM_005840990.1"/>
</dbReference>
<gene>
    <name evidence="7" type="ORF">GUITHDRAFT_132477</name>
</gene>
<evidence type="ECO:0000313" key="9">
    <source>
        <dbReference type="Proteomes" id="UP000011087"/>
    </source>
</evidence>
<evidence type="ECO:0000259" key="6">
    <source>
        <dbReference type="PROSITE" id="PS51665"/>
    </source>
</evidence>
<dbReference type="OMA" id="DHWRKEA"/>
<keyword evidence="4" id="KW-0206">Cytoskeleton</keyword>
<keyword evidence="3" id="KW-0963">Cytoplasm</keyword>
<dbReference type="eggNOG" id="ENOG502QU1P">
    <property type="taxonomic scope" value="Eukaryota"/>
</dbReference>
<sequence>MPRGGIARQSDGCVMRAILYPIANEREALKRQGIKPKDHARENVRRIQEMQQARSESEMARPRTAPEPFKLARFKNATSQVKENLNRSELERPTTAGHAFIRKGEGVQRVCDRRSQDYEAERTRLKMKPPVPTRETFKSVEANSARKDVDYVKRNALEVIRASSQTPLKQQNLNQSPSDKHESYGKVPSYIIKRKEEMLRKREETIKHMHEFPDDCPPGMRLMKDEDRKAVLAQLDEHKLKLLRALADLPCIIDTPSLDRQKTSLETKLNEVDKAIKLYSRQRVFVKI</sequence>
<dbReference type="Pfam" id="PF13864">
    <property type="entry name" value="Enkurin"/>
    <property type="match status" value="1"/>
</dbReference>
<reference evidence="8" key="3">
    <citation type="submission" date="2015-06" db="UniProtKB">
        <authorList>
            <consortium name="EnsemblProtists"/>
        </authorList>
    </citation>
    <scope>IDENTIFICATION</scope>
</reference>
<dbReference type="PaxDb" id="55529-EKX54067"/>
<accession>L1K0B1</accession>
<dbReference type="KEGG" id="gtt:GUITHDRAFT_132477"/>
<evidence type="ECO:0000313" key="8">
    <source>
        <dbReference type="EnsemblProtists" id="EKX54067"/>
    </source>
</evidence>
<dbReference type="PROSITE" id="PS51665">
    <property type="entry name" value="ENKURIN"/>
    <property type="match status" value="1"/>
</dbReference>
<dbReference type="GeneID" id="17310835"/>
<dbReference type="HOGENOM" id="CLU_872847_0_0_1"/>
<dbReference type="GO" id="GO:0005929">
    <property type="term" value="C:cilium"/>
    <property type="evidence" value="ECO:0007669"/>
    <property type="project" value="UniProtKB-SubCell"/>
</dbReference>
<dbReference type="InterPro" id="IPR027012">
    <property type="entry name" value="Enkurin_dom"/>
</dbReference>
<dbReference type="GO" id="GO:0005881">
    <property type="term" value="C:cytoplasmic microtubule"/>
    <property type="evidence" value="ECO:0007669"/>
    <property type="project" value="TreeGrafter"/>
</dbReference>
<dbReference type="STRING" id="905079.L1K0B1"/>
<dbReference type="EnsemblProtists" id="EKX54067">
    <property type="protein sequence ID" value="EKX54067"/>
    <property type="gene ID" value="GUITHDRAFT_132477"/>
</dbReference>
<keyword evidence="9" id="KW-1185">Reference proteome</keyword>
<reference evidence="9" key="2">
    <citation type="submission" date="2012-11" db="EMBL/GenBank/DDBJ databases">
        <authorList>
            <person name="Kuo A."/>
            <person name="Curtis B.A."/>
            <person name="Tanifuji G."/>
            <person name="Burki F."/>
            <person name="Gruber A."/>
            <person name="Irimia M."/>
            <person name="Maruyama S."/>
            <person name="Arias M.C."/>
            <person name="Ball S.G."/>
            <person name="Gile G.H."/>
            <person name="Hirakawa Y."/>
            <person name="Hopkins J.F."/>
            <person name="Rensing S.A."/>
            <person name="Schmutz J."/>
            <person name="Symeonidi A."/>
            <person name="Elias M."/>
            <person name="Eveleigh R.J."/>
            <person name="Herman E.K."/>
            <person name="Klute M.J."/>
            <person name="Nakayama T."/>
            <person name="Obornik M."/>
            <person name="Reyes-Prieto A."/>
            <person name="Armbrust E.V."/>
            <person name="Aves S.J."/>
            <person name="Beiko R.G."/>
            <person name="Coutinho P."/>
            <person name="Dacks J.B."/>
            <person name="Durnford D.G."/>
            <person name="Fast N.M."/>
            <person name="Green B.R."/>
            <person name="Grisdale C."/>
            <person name="Hempe F."/>
            <person name="Henrissat B."/>
            <person name="Hoppner M.P."/>
            <person name="Ishida K.-I."/>
            <person name="Kim E."/>
            <person name="Koreny L."/>
            <person name="Kroth P.G."/>
            <person name="Liu Y."/>
            <person name="Malik S.-B."/>
            <person name="Maier U.G."/>
            <person name="McRose D."/>
            <person name="Mock T."/>
            <person name="Neilson J.A."/>
            <person name="Onodera N.T."/>
            <person name="Poole A.M."/>
            <person name="Pritham E.J."/>
            <person name="Richards T.A."/>
            <person name="Rocap G."/>
            <person name="Roy S.W."/>
            <person name="Sarai C."/>
            <person name="Schaack S."/>
            <person name="Shirato S."/>
            <person name="Slamovits C.H."/>
            <person name="Spencer D.F."/>
            <person name="Suzuki S."/>
            <person name="Worden A.Z."/>
            <person name="Zauner S."/>
            <person name="Barry K."/>
            <person name="Bell C."/>
            <person name="Bharti A.K."/>
            <person name="Crow J.A."/>
            <person name="Grimwood J."/>
            <person name="Kramer R."/>
            <person name="Lindquist E."/>
            <person name="Lucas S."/>
            <person name="Salamov A."/>
            <person name="McFadden G.I."/>
            <person name="Lane C.E."/>
            <person name="Keeling P.J."/>
            <person name="Gray M.W."/>
            <person name="Grigoriev I.V."/>
            <person name="Archibald J.M."/>
        </authorList>
    </citation>
    <scope>NUCLEOTIDE SEQUENCE</scope>
    <source>
        <strain evidence="9">CCMP2712</strain>
    </source>
</reference>
<protein>
    <recommendedName>
        <fullName evidence="6">Enkurin domain-containing protein</fullName>
    </recommendedName>
</protein>
<keyword evidence="5" id="KW-0966">Cell projection</keyword>
<dbReference type="PANTHER" id="PTHR21490:SF2">
    <property type="entry name" value="ENKURIN DOMAIN-CONTAINING PROTEIN 1"/>
    <property type="match status" value="1"/>
</dbReference>
<dbReference type="EMBL" id="JH992968">
    <property type="protein sequence ID" value="EKX54067.1"/>
    <property type="molecule type" value="Genomic_DNA"/>
</dbReference>
<evidence type="ECO:0000256" key="5">
    <source>
        <dbReference type="ARBA" id="ARBA00023273"/>
    </source>
</evidence>
<dbReference type="PANTHER" id="PTHR21490">
    <property type="entry name" value="ENKURIN-RELATED"/>
    <property type="match status" value="1"/>
</dbReference>
<evidence type="ECO:0000256" key="3">
    <source>
        <dbReference type="ARBA" id="ARBA00022490"/>
    </source>
</evidence>
<evidence type="ECO:0000256" key="1">
    <source>
        <dbReference type="ARBA" id="ARBA00004138"/>
    </source>
</evidence>
<name>L1K0B1_GUITC</name>
<comment type="subcellular location">
    <subcellularLocation>
        <location evidence="1">Cell projection</location>
        <location evidence="1">Cilium</location>
    </subcellularLocation>
    <subcellularLocation>
        <location evidence="2">Cytoplasm</location>
        <location evidence="2">Cytoskeleton</location>
    </subcellularLocation>
</comment>
<feature type="domain" description="Enkurin" evidence="6">
    <location>
        <begin position="195"/>
        <end position="287"/>
    </location>
</feature>
<dbReference type="OrthoDB" id="10264920at2759"/>
<dbReference type="InterPro" id="IPR052102">
    <property type="entry name" value="Enkurin_domain-protein"/>
</dbReference>
<evidence type="ECO:0000256" key="4">
    <source>
        <dbReference type="ARBA" id="ARBA00023212"/>
    </source>
</evidence>
<dbReference type="Proteomes" id="UP000011087">
    <property type="component" value="Unassembled WGS sequence"/>
</dbReference>